<dbReference type="PANTHER" id="PTHR13554:SF10">
    <property type="entry name" value="26S PROTEASOME NON-ATPASE REGULATORY SUBUNIT 5"/>
    <property type="match status" value="1"/>
</dbReference>
<comment type="similarity">
    <text evidence="1">Belongs to the proteasome subunit S5B/HSM3 family.</text>
</comment>
<dbReference type="PANTHER" id="PTHR13554">
    <property type="entry name" value="26S PROTEASOME NON-ATPASE REGULATORY SUBUNIT 5-RELATED"/>
    <property type="match status" value="1"/>
</dbReference>
<evidence type="ECO:0000313" key="4">
    <source>
        <dbReference type="Proteomes" id="UP001279410"/>
    </source>
</evidence>
<dbReference type="GO" id="GO:0005829">
    <property type="term" value="C:cytosol"/>
    <property type="evidence" value="ECO:0007669"/>
    <property type="project" value="TreeGrafter"/>
</dbReference>
<reference evidence="3" key="1">
    <citation type="submission" date="2022-08" db="EMBL/GenBank/DDBJ databases">
        <title>Genome sequencing of akame (Lates japonicus).</title>
        <authorList>
            <person name="Hashiguchi Y."/>
            <person name="Takahashi H."/>
        </authorList>
    </citation>
    <scope>NUCLEOTIDE SEQUENCE</scope>
    <source>
        <strain evidence="3">Kochi</strain>
    </source>
</reference>
<feature type="non-terminal residue" evidence="3">
    <location>
        <position position="1"/>
    </location>
</feature>
<accession>A0AAD3QZC3</accession>
<dbReference type="Proteomes" id="UP001279410">
    <property type="component" value="Unassembled WGS sequence"/>
</dbReference>
<evidence type="ECO:0000256" key="1">
    <source>
        <dbReference type="ARBA" id="ARBA00006823"/>
    </source>
</evidence>
<dbReference type="AlphaFoldDB" id="A0AAD3QZC3"/>
<name>A0AAD3QZC3_LATJO</name>
<keyword evidence="4" id="KW-1185">Reference proteome</keyword>
<dbReference type="InterPro" id="IPR016024">
    <property type="entry name" value="ARM-type_fold"/>
</dbReference>
<dbReference type="Pfam" id="PF10508">
    <property type="entry name" value="Proteasom_PSMB"/>
    <property type="match status" value="1"/>
</dbReference>
<dbReference type="EMBL" id="BRZM01000011">
    <property type="protein sequence ID" value="GLD51614.1"/>
    <property type="molecule type" value="Genomic_DNA"/>
</dbReference>
<dbReference type="FunFam" id="1.25.10.10:FF:000706">
    <property type="entry name" value="Proteasome (Prosome, macropain) 26S subunit, non-ATPase, 5"/>
    <property type="match status" value="1"/>
</dbReference>
<dbReference type="GO" id="GO:0043248">
    <property type="term" value="P:proteasome assembly"/>
    <property type="evidence" value="ECO:0007669"/>
    <property type="project" value="InterPro"/>
</dbReference>
<comment type="caution">
    <text evidence="3">The sequence shown here is derived from an EMBL/GenBank/DDBJ whole genome shotgun (WGS) entry which is preliminary data.</text>
</comment>
<dbReference type="InterPro" id="IPR011989">
    <property type="entry name" value="ARM-like"/>
</dbReference>
<dbReference type="SUPFAM" id="SSF48371">
    <property type="entry name" value="ARM repeat"/>
    <property type="match status" value="1"/>
</dbReference>
<evidence type="ECO:0000256" key="2">
    <source>
        <dbReference type="ARBA" id="ARBA00014933"/>
    </source>
</evidence>
<dbReference type="InterPro" id="IPR019538">
    <property type="entry name" value="PSMD5"/>
</dbReference>
<dbReference type="GO" id="GO:0000502">
    <property type="term" value="C:proteasome complex"/>
    <property type="evidence" value="ECO:0007669"/>
    <property type="project" value="UniProtKB-KW"/>
</dbReference>
<dbReference type="Gene3D" id="1.25.10.10">
    <property type="entry name" value="Leucine-rich Repeat Variant"/>
    <property type="match status" value="2"/>
</dbReference>
<protein>
    <recommendedName>
        <fullName evidence="2">26S proteasome non-ATPase regulatory subunit 5</fullName>
    </recommendedName>
</protein>
<proteinExistence type="inferred from homology"/>
<evidence type="ECO:0000313" key="3">
    <source>
        <dbReference type="EMBL" id="GLD51614.1"/>
    </source>
</evidence>
<sequence length="678" mass="75233">MAASIQSLLEEISAVEDPVEELQSLKTALLSIPVSALRDTVSGQRFDVIFSLLNANQREQVELCVDILERILMALSPEHLAQNYRAELQAGLNHPNETVKILALTQIGRMVEHPDAVTEILNNHDILRGVIHCIGEEKMAVAKQAIQSLSKLSHSKPGLDKLFQSDLLKVMKDVMATSDIIRYRFYELVVEISSVSPISLGYCANSGLISQLLSELTGDDVLIRATAIEMVTTLAHSQHGRQYLAQQGIMDKISNMIRGAETDPFSSLYLPGLVKFFGNLAIMDSPQQVCETYPAFQNKVFEMALDPDPVMIGVALDTLGLLGSTVEGKQVLQKTGEKFKAVLLRMSQLASSGATELRVRSLDAISQLLTLEPEQQTEDLLALTESWFLLLSKQPMDMIRNISTQPFPELHCGALRIFTAVAAQPWGQKLMISTPGFMEFVLDRSTGQTKDAKDAKFELVGALEDDFVKGDSTPTTAALQSDGSAGSPAKMCSECYVNQSFVNDDGTVNDHKPRSAPAPLPTNSNSSGVILDISNLKMEQLESEVPPLPPRFRFRDLLLGDQSFQNDDRVQVEFYVNENTFKERLKLFFIKNQRSSLRIRVFNFCLKLLTCLLYIIRVVTDNPGQGVNASHSTGQQNAPNGNNKCVDCQWNGSVQDREINWELIFWVDRKVPVWAIQV</sequence>
<gene>
    <name evidence="3" type="ORF">AKAME5_000463500</name>
</gene>
<keyword evidence="3" id="KW-0647">Proteasome</keyword>
<organism evidence="3 4">
    <name type="scientific">Lates japonicus</name>
    <name type="common">Japanese lates</name>
    <dbReference type="NCBI Taxonomy" id="270547"/>
    <lineage>
        <taxon>Eukaryota</taxon>
        <taxon>Metazoa</taxon>
        <taxon>Chordata</taxon>
        <taxon>Craniata</taxon>
        <taxon>Vertebrata</taxon>
        <taxon>Euteleostomi</taxon>
        <taxon>Actinopterygii</taxon>
        <taxon>Neopterygii</taxon>
        <taxon>Teleostei</taxon>
        <taxon>Neoteleostei</taxon>
        <taxon>Acanthomorphata</taxon>
        <taxon>Carangaria</taxon>
        <taxon>Carangaria incertae sedis</taxon>
        <taxon>Centropomidae</taxon>
        <taxon>Lates</taxon>
    </lineage>
</organism>